<dbReference type="InterPro" id="IPR036812">
    <property type="entry name" value="NAD(P)_OxRdtase_dom_sf"/>
</dbReference>
<feature type="active site" description="Proton donor" evidence="1">
    <location>
        <position position="52"/>
    </location>
</feature>
<dbReference type="PIRSF" id="PIRSF000097">
    <property type="entry name" value="AKR"/>
    <property type="match status" value="1"/>
</dbReference>
<feature type="site" description="Lowers pKa of active site Tyr" evidence="3">
    <location>
        <position position="78"/>
    </location>
</feature>
<dbReference type="InterPro" id="IPR020471">
    <property type="entry name" value="AKR"/>
</dbReference>
<dbReference type="CDD" id="cd19138">
    <property type="entry name" value="AKR_YeaE"/>
    <property type="match status" value="1"/>
</dbReference>
<feature type="binding site" evidence="2">
    <location>
        <position position="111"/>
    </location>
    <ligand>
        <name>substrate</name>
    </ligand>
</feature>
<dbReference type="Gene3D" id="3.20.20.100">
    <property type="entry name" value="NADP-dependent oxidoreductase domain"/>
    <property type="match status" value="1"/>
</dbReference>
<keyword evidence="6" id="KW-1185">Reference proteome</keyword>
<sequence>MKTVTIGKTVLPAIGLGTWHMGDDPRREKQEIAAIRAGLTAGAQLIDTAEMYGDGRAERLVGKALQGYAREQVYLVDKVLPANANAVRMEASLDQSLRNVGTDYFDLYLYHWRGSTPLEETVSELNRLQATGKIRHWGVSNFDRADLEELWQTPGGDQCVVNQDLYNIGERGIEYDVLPWQQAQKMPLMAYSPVAQGDTLGTQRLTNNRVLRAIAQAHQVSVFQVMLAWVIRQPGVIAIPQTSQPEHAQQNVQAGDLYLTEQELIQLQQEFPTPTQKQPLAMI</sequence>
<evidence type="ECO:0000313" key="6">
    <source>
        <dbReference type="Proteomes" id="UP000011912"/>
    </source>
</evidence>
<dbReference type="SUPFAM" id="SSF51430">
    <property type="entry name" value="NAD(P)-linked oxidoreductase"/>
    <property type="match status" value="1"/>
</dbReference>
<dbReference type="Proteomes" id="UP000011912">
    <property type="component" value="Unassembled WGS sequence"/>
</dbReference>
<dbReference type="GO" id="GO:0016491">
    <property type="term" value="F:oxidoreductase activity"/>
    <property type="evidence" value="ECO:0007669"/>
    <property type="project" value="InterPro"/>
</dbReference>
<dbReference type="PANTHER" id="PTHR43638:SF3">
    <property type="entry name" value="ALDEHYDE REDUCTASE"/>
    <property type="match status" value="1"/>
</dbReference>
<dbReference type="PATRIC" id="fig|1227363.6.peg.580"/>
<dbReference type="Pfam" id="PF00248">
    <property type="entry name" value="Aldo_ket_red"/>
    <property type="match status" value="1"/>
</dbReference>
<protein>
    <submittedName>
        <fullName evidence="5">Aldo/keto reductase</fullName>
    </submittedName>
</protein>
<dbReference type="RefSeq" id="WP_009552701.1">
    <property type="nucleotide sequence ID" value="NZ_ANAG01000008.1"/>
</dbReference>
<evidence type="ECO:0000256" key="3">
    <source>
        <dbReference type="PIRSR" id="PIRSR000097-3"/>
    </source>
</evidence>
<dbReference type="STRING" id="1227363.D271_02969"/>
<evidence type="ECO:0000256" key="2">
    <source>
        <dbReference type="PIRSR" id="PIRSR000097-2"/>
    </source>
</evidence>
<dbReference type="EMBL" id="ANAG01000008">
    <property type="protein sequence ID" value="EKW99353.1"/>
    <property type="molecule type" value="Genomic_DNA"/>
</dbReference>
<accession>M5J4N3</accession>
<proteinExistence type="predicted"/>
<organism evidence="5 6">
    <name type="scientific">Ligilactobacillus saerimneri 30a</name>
    <dbReference type="NCBI Taxonomy" id="1227363"/>
    <lineage>
        <taxon>Bacteria</taxon>
        <taxon>Bacillati</taxon>
        <taxon>Bacillota</taxon>
        <taxon>Bacilli</taxon>
        <taxon>Lactobacillales</taxon>
        <taxon>Lactobacillaceae</taxon>
        <taxon>Ligilactobacillus</taxon>
    </lineage>
</organism>
<evidence type="ECO:0000259" key="4">
    <source>
        <dbReference type="Pfam" id="PF00248"/>
    </source>
</evidence>
<gene>
    <name evidence="5" type="ORF">D271_02969</name>
</gene>
<dbReference type="InterPro" id="IPR023210">
    <property type="entry name" value="NADP_OxRdtase_dom"/>
</dbReference>
<reference evidence="5 6" key="1">
    <citation type="journal article" date="2013" name="Genome Announc.">
        <title>Genome Sequence of Lactobacillus saerimneri 30a (Formerly Lactobacillus sp. Strain 30a), a Reference Lactic Acid Bacterium Strain Producing Biogenic Amines.</title>
        <authorList>
            <person name="Romano A."/>
            <person name="Trip H."/>
            <person name="Campbell-Sills H."/>
            <person name="Bouchez O."/>
            <person name="Sherman D."/>
            <person name="Lolkema J.S."/>
            <person name="Lucas P.M."/>
        </authorList>
    </citation>
    <scope>NUCLEOTIDE SEQUENCE [LARGE SCALE GENOMIC DNA]</scope>
    <source>
        <strain evidence="5 6">30a</strain>
    </source>
</reference>
<feature type="domain" description="NADP-dependent oxidoreductase" evidence="4">
    <location>
        <begin position="13"/>
        <end position="268"/>
    </location>
</feature>
<comment type="caution">
    <text evidence="5">The sequence shown here is derived from an EMBL/GenBank/DDBJ whole genome shotgun (WGS) entry which is preliminary data.</text>
</comment>
<dbReference type="PANTHER" id="PTHR43638">
    <property type="entry name" value="OXIDOREDUCTASE, ALDO/KETO REDUCTASE FAMILY PROTEIN"/>
    <property type="match status" value="1"/>
</dbReference>
<name>M5J4N3_9LACO</name>
<dbReference type="PRINTS" id="PR00069">
    <property type="entry name" value="ALDKETRDTASE"/>
</dbReference>
<dbReference type="AlphaFoldDB" id="M5J4N3"/>
<evidence type="ECO:0000313" key="5">
    <source>
        <dbReference type="EMBL" id="EKW99353.1"/>
    </source>
</evidence>
<evidence type="ECO:0000256" key="1">
    <source>
        <dbReference type="PIRSR" id="PIRSR000097-1"/>
    </source>
</evidence>